<evidence type="ECO:0000256" key="5">
    <source>
        <dbReference type="ARBA" id="ARBA00023136"/>
    </source>
</evidence>
<keyword evidence="2" id="KW-1003">Cell membrane</keyword>
<evidence type="ECO:0000256" key="1">
    <source>
        <dbReference type="ARBA" id="ARBA00004651"/>
    </source>
</evidence>
<dbReference type="PANTHER" id="PTHR30086:SF20">
    <property type="entry name" value="ARGININE EXPORTER PROTEIN ARGO-RELATED"/>
    <property type="match status" value="1"/>
</dbReference>
<keyword evidence="8" id="KW-1185">Reference proteome</keyword>
<accession>A0ABX5QP84</accession>
<sequence length="97" mass="11288">MFGFFPYSIIMAITPGPKYLMALQESRQRGFRGSMPFLYGLFVSFFILDFLAFFFTDFLKPISTTAILLMKIIGSLYLIYLIMDLFRTKSDTHGNRK</sequence>
<comment type="subcellular location">
    <subcellularLocation>
        <location evidence="1">Cell membrane</location>
        <topology evidence="1">Multi-pass membrane protein</topology>
    </subcellularLocation>
</comment>
<protein>
    <submittedName>
        <fullName evidence="7">LysE family transporter</fullName>
    </submittedName>
</protein>
<evidence type="ECO:0000256" key="2">
    <source>
        <dbReference type="ARBA" id="ARBA00022475"/>
    </source>
</evidence>
<reference evidence="7 8" key="1">
    <citation type="journal article" date="2019" name="Syst. Appl. Microbiol.">
        <title>Oenococcus sicerae sp. nov., isolated from French cider.</title>
        <authorList>
            <person name="Cousin F.J."/>
            <person name="Le Guellec R."/>
            <person name="Chagnot C."/>
            <person name="Goux D."/>
            <person name="Dalmasso M."/>
            <person name="Laplace J.M."/>
            <person name="Cretenet M."/>
        </authorList>
    </citation>
    <scope>NUCLEOTIDE SEQUENCE [LARGE SCALE GENOMIC DNA]</scope>
    <source>
        <strain evidence="7 8">UCMA 15228</strain>
    </source>
</reference>
<proteinExistence type="predicted"/>
<feature type="transmembrane region" description="Helical" evidence="6">
    <location>
        <begin position="37"/>
        <end position="56"/>
    </location>
</feature>
<dbReference type="PANTHER" id="PTHR30086">
    <property type="entry name" value="ARGININE EXPORTER PROTEIN ARGO"/>
    <property type="match status" value="1"/>
</dbReference>
<keyword evidence="3 6" id="KW-0812">Transmembrane</keyword>
<dbReference type="InterPro" id="IPR001123">
    <property type="entry name" value="LeuE-type"/>
</dbReference>
<keyword evidence="5 6" id="KW-0472">Membrane</keyword>
<dbReference type="Proteomes" id="UP000286907">
    <property type="component" value="Chromosome"/>
</dbReference>
<evidence type="ECO:0000313" key="7">
    <source>
        <dbReference type="EMBL" id="QAS70548.1"/>
    </source>
</evidence>
<dbReference type="RefSeq" id="WP_128687014.1">
    <property type="nucleotide sequence ID" value="NZ_CP029684.2"/>
</dbReference>
<evidence type="ECO:0000313" key="8">
    <source>
        <dbReference type="Proteomes" id="UP000286907"/>
    </source>
</evidence>
<name>A0ABX5QP84_9LACO</name>
<gene>
    <name evidence="7" type="ORF">DLJ48_08435</name>
</gene>
<evidence type="ECO:0000256" key="6">
    <source>
        <dbReference type="SAM" id="Phobius"/>
    </source>
</evidence>
<dbReference type="EMBL" id="CP029684">
    <property type="protein sequence ID" value="QAS70548.1"/>
    <property type="molecule type" value="Genomic_DNA"/>
</dbReference>
<feature type="transmembrane region" description="Helical" evidence="6">
    <location>
        <begin position="62"/>
        <end position="83"/>
    </location>
</feature>
<organism evidence="7 8">
    <name type="scientific">Oenococcus sicerae</name>
    <dbReference type="NCBI Taxonomy" id="2203724"/>
    <lineage>
        <taxon>Bacteria</taxon>
        <taxon>Bacillati</taxon>
        <taxon>Bacillota</taxon>
        <taxon>Bacilli</taxon>
        <taxon>Lactobacillales</taxon>
        <taxon>Lactobacillaceae</taxon>
        <taxon>Oenococcus</taxon>
    </lineage>
</organism>
<dbReference type="Pfam" id="PF01810">
    <property type="entry name" value="LysE"/>
    <property type="match status" value="1"/>
</dbReference>
<evidence type="ECO:0000256" key="4">
    <source>
        <dbReference type="ARBA" id="ARBA00022989"/>
    </source>
</evidence>
<evidence type="ECO:0000256" key="3">
    <source>
        <dbReference type="ARBA" id="ARBA00022692"/>
    </source>
</evidence>
<keyword evidence="4 6" id="KW-1133">Transmembrane helix</keyword>